<organism evidence="1">
    <name type="scientific">Capitella teleta</name>
    <name type="common">Polychaete worm</name>
    <dbReference type="NCBI Taxonomy" id="283909"/>
    <lineage>
        <taxon>Eukaryota</taxon>
        <taxon>Metazoa</taxon>
        <taxon>Spiralia</taxon>
        <taxon>Lophotrochozoa</taxon>
        <taxon>Annelida</taxon>
        <taxon>Polychaeta</taxon>
        <taxon>Sedentaria</taxon>
        <taxon>Scolecida</taxon>
        <taxon>Capitellidae</taxon>
        <taxon>Capitella</taxon>
    </lineage>
</organism>
<dbReference type="OrthoDB" id="7323790at2759"/>
<name>R7TNR7_CAPTE</name>
<accession>R7TNR7</accession>
<dbReference type="AlphaFoldDB" id="R7TNR7"/>
<dbReference type="EMBL" id="KB310027">
    <property type="protein sequence ID" value="ELT92705.1"/>
    <property type="molecule type" value="Genomic_DNA"/>
</dbReference>
<dbReference type="EMBL" id="AMQN01030302">
    <property type="status" value="NOT_ANNOTATED_CDS"/>
    <property type="molecule type" value="Genomic_DNA"/>
</dbReference>
<evidence type="ECO:0000313" key="1">
    <source>
        <dbReference type="EMBL" id="ELT92705.1"/>
    </source>
</evidence>
<gene>
    <name evidence="1" type="ORF">CAPTEDRAFT_189207</name>
</gene>
<protein>
    <submittedName>
        <fullName evidence="1 2">Uncharacterized protein</fullName>
    </submittedName>
</protein>
<evidence type="ECO:0000313" key="3">
    <source>
        <dbReference type="Proteomes" id="UP000014760"/>
    </source>
</evidence>
<dbReference type="OMA" id="NWYLEAI"/>
<sequence length="101" mass="11444">MASEVRSRILPPPPLDFSAGNTAEKWRKFKQRFELFLISEEKDKKSDPVKVALFLQCAGKEAIDLYNTFGLPSAGTAKLEDDYLSFVKVKDMEVLKVKGIY</sequence>
<dbReference type="EMBL" id="AMQN01030303">
    <property type="status" value="NOT_ANNOTATED_CDS"/>
    <property type="molecule type" value="Genomic_DNA"/>
</dbReference>
<dbReference type="EnsemblMetazoa" id="CapteT189207">
    <property type="protein sequence ID" value="CapteP189207"/>
    <property type="gene ID" value="CapteG189207"/>
</dbReference>
<reference evidence="1 3" key="2">
    <citation type="journal article" date="2013" name="Nature">
        <title>Insights into bilaterian evolution from three spiralian genomes.</title>
        <authorList>
            <person name="Simakov O."/>
            <person name="Marletaz F."/>
            <person name="Cho S.J."/>
            <person name="Edsinger-Gonzales E."/>
            <person name="Havlak P."/>
            <person name="Hellsten U."/>
            <person name="Kuo D.H."/>
            <person name="Larsson T."/>
            <person name="Lv J."/>
            <person name="Arendt D."/>
            <person name="Savage R."/>
            <person name="Osoegawa K."/>
            <person name="de Jong P."/>
            <person name="Grimwood J."/>
            <person name="Chapman J.A."/>
            <person name="Shapiro H."/>
            <person name="Aerts A."/>
            <person name="Otillar R.P."/>
            <person name="Terry A.Y."/>
            <person name="Boore J.L."/>
            <person name="Grigoriev I.V."/>
            <person name="Lindberg D.R."/>
            <person name="Seaver E.C."/>
            <person name="Weisblat D.A."/>
            <person name="Putnam N.H."/>
            <person name="Rokhsar D.S."/>
        </authorList>
    </citation>
    <scope>NUCLEOTIDE SEQUENCE</scope>
    <source>
        <strain evidence="1 3">I ESC-2004</strain>
    </source>
</reference>
<keyword evidence="3" id="KW-1185">Reference proteome</keyword>
<dbReference type="Proteomes" id="UP000014760">
    <property type="component" value="Unassembled WGS sequence"/>
</dbReference>
<proteinExistence type="predicted"/>
<reference evidence="2" key="3">
    <citation type="submission" date="2015-06" db="UniProtKB">
        <authorList>
            <consortium name="EnsemblMetazoa"/>
        </authorList>
    </citation>
    <scope>IDENTIFICATION</scope>
</reference>
<evidence type="ECO:0000313" key="2">
    <source>
        <dbReference type="EnsemblMetazoa" id="CapteP189207"/>
    </source>
</evidence>
<reference evidence="3" key="1">
    <citation type="submission" date="2012-12" db="EMBL/GenBank/DDBJ databases">
        <authorList>
            <person name="Hellsten U."/>
            <person name="Grimwood J."/>
            <person name="Chapman J.A."/>
            <person name="Shapiro H."/>
            <person name="Aerts A."/>
            <person name="Otillar R.P."/>
            <person name="Terry A.Y."/>
            <person name="Boore J.L."/>
            <person name="Simakov O."/>
            <person name="Marletaz F."/>
            <person name="Cho S.-J."/>
            <person name="Edsinger-Gonzales E."/>
            <person name="Havlak P."/>
            <person name="Kuo D.-H."/>
            <person name="Larsson T."/>
            <person name="Lv J."/>
            <person name="Arendt D."/>
            <person name="Savage R."/>
            <person name="Osoegawa K."/>
            <person name="de Jong P."/>
            <person name="Lindberg D.R."/>
            <person name="Seaver E.C."/>
            <person name="Weisblat D.A."/>
            <person name="Putnam N.H."/>
            <person name="Grigoriev I.V."/>
            <person name="Rokhsar D.S."/>
        </authorList>
    </citation>
    <scope>NUCLEOTIDE SEQUENCE</scope>
    <source>
        <strain evidence="3">I ESC-2004</strain>
    </source>
</reference>
<dbReference type="HOGENOM" id="CLU_2294315_0_0_1"/>